<name>A0A3M7P7K7_BRAPC</name>
<organism evidence="2 3">
    <name type="scientific">Brachionus plicatilis</name>
    <name type="common">Marine rotifer</name>
    <name type="synonym">Brachionus muelleri</name>
    <dbReference type="NCBI Taxonomy" id="10195"/>
    <lineage>
        <taxon>Eukaryota</taxon>
        <taxon>Metazoa</taxon>
        <taxon>Spiralia</taxon>
        <taxon>Gnathifera</taxon>
        <taxon>Rotifera</taxon>
        <taxon>Eurotatoria</taxon>
        <taxon>Monogononta</taxon>
        <taxon>Pseudotrocha</taxon>
        <taxon>Ploima</taxon>
        <taxon>Brachionidae</taxon>
        <taxon>Brachionus</taxon>
    </lineage>
</organism>
<feature type="compositionally biased region" description="Polar residues" evidence="1">
    <location>
        <begin position="7"/>
        <end position="20"/>
    </location>
</feature>
<accession>A0A3M7P7K7</accession>
<dbReference type="Proteomes" id="UP000276133">
    <property type="component" value="Unassembled WGS sequence"/>
</dbReference>
<reference evidence="2 3" key="1">
    <citation type="journal article" date="2018" name="Sci. Rep.">
        <title>Genomic signatures of local adaptation to the degree of environmental predictability in rotifers.</title>
        <authorList>
            <person name="Franch-Gras L."/>
            <person name="Hahn C."/>
            <person name="Garcia-Roger E.M."/>
            <person name="Carmona M.J."/>
            <person name="Serra M."/>
            <person name="Gomez A."/>
        </authorList>
    </citation>
    <scope>NUCLEOTIDE SEQUENCE [LARGE SCALE GENOMIC DNA]</scope>
    <source>
        <strain evidence="2">HYR1</strain>
    </source>
</reference>
<gene>
    <name evidence="2" type="ORF">BpHYR1_036370</name>
</gene>
<feature type="region of interest" description="Disordered" evidence="1">
    <location>
        <begin position="1"/>
        <end position="34"/>
    </location>
</feature>
<comment type="caution">
    <text evidence="2">The sequence shown here is derived from an EMBL/GenBank/DDBJ whole genome shotgun (WGS) entry which is preliminary data.</text>
</comment>
<feature type="region of interest" description="Disordered" evidence="1">
    <location>
        <begin position="76"/>
        <end position="111"/>
    </location>
</feature>
<dbReference type="AlphaFoldDB" id="A0A3M7P7K7"/>
<proteinExistence type="predicted"/>
<evidence type="ECO:0000256" key="1">
    <source>
        <dbReference type="SAM" id="MobiDB-lite"/>
    </source>
</evidence>
<protein>
    <submittedName>
        <fullName evidence="2">Uncharacterized protein</fullName>
    </submittedName>
</protein>
<sequence>MDKQKPKQLSTNNSDENNPMLTPMPSKKLKNSESIEEEYFEKRKSIIASQSVLSVKQHSKWCFCLFGEQKNDFFSDSRRKSTGRFLRGSSSILNRDKNGRKKSLTLSRPPSILTHTDESFATLKNLSSIQEVNLKSNLKSRNSESKLSQVIFHMNDNKINETSEGSSYEEKR</sequence>
<keyword evidence="3" id="KW-1185">Reference proteome</keyword>
<dbReference type="EMBL" id="REGN01012862">
    <property type="protein sequence ID" value="RMZ94684.1"/>
    <property type="molecule type" value="Genomic_DNA"/>
</dbReference>
<evidence type="ECO:0000313" key="3">
    <source>
        <dbReference type="Proteomes" id="UP000276133"/>
    </source>
</evidence>
<evidence type="ECO:0000313" key="2">
    <source>
        <dbReference type="EMBL" id="RMZ94684.1"/>
    </source>
</evidence>